<proteinExistence type="predicted"/>
<evidence type="ECO:0000313" key="4">
    <source>
        <dbReference type="Proteomes" id="UP001479436"/>
    </source>
</evidence>
<feature type="region of interest" description="Disordered" evidence="1">
    <location>
        <begin position="87"/>
        <end position="156"/>
    </location>
</feature>
<protein>
    <recommendedName>
        <fullName evidence="2">FAM50A/XAP5 C-terminal domain-containing protein</fullName>
    </recommendedName>
</protein>
<reference evidence="3 4" key="1">
    <citation type="submission" date="2023-04" db="EMBL/GenBank/DDBJ databases">
        <title>Genome of Basidiobolus ranarum AG-B5.</title>
        <authorList>
            <person name="Stajich J.E."/>
            <person name="Carter-House D."/>
            <person name="Gryganskyi A."/>
        </authorList>
    </citation>
    <scope>NUCLEOTIDE SEQUENCE [LARGE SCALE GENOMIC DNA]</scope>
    <source>
        <strain evidence="3 4">AG-B5</strain>
    </source>
</reference>
<accession>A0ABR2VZU7</accession>
<feature type="domain" description="FAM50A/XAP5 C-terminal" evidence="2">
    <location>
        <begin position="179"/>
        <end position="313"/>
    </location>
</feature>
<dbReference type="InterPro" id="IPR048337">
    <property type="entry name" value="FAM50A/XAP5_C"/>
</dbReference>
<dbReference type="PANTHER" id="PTHR12722">
    <property type="entry name" value="XAP-5 PROTEIN-RELATED"/>
    <property type="match status" value="1"/>
</dbReference>
<dbReference type="Proteomes" id="UP001479436">
    <property type="component" value="Unassembled WGS sequence"/>
</dbReference>
<organism evidence="3 4">
    <name type="scientific">Basidiobolus ranarum</name>
    <dbReference type="NCBI Taxonomy" id="34480"/>
    <lineage>
        <taxon>Eukaryota</taxon>
        <taxon>Fungi</taxon>
        <taxon>Fungi incertae sedis</taxon>
        <taxon>Zoopagomycota</taxon>
        <taxon>Entomophthoromycotina</taxon>
        <taxon>Basidiobolomycetes</taxon>
        <taxon>Basidiobolales</taxon>
        <taxon>Basidiobolaceae</taxon>
        <taxon>Basidiobolus</taxon>
    </lineage>
</organism>
<keyword evidence="4" id="KW-1185">Reference proteome</keyword>
<sequence length="325" mass="38450">MAEYKGGSSEGLRQVMLEKQRQKMMEEFEKKREQITKDSKVRIGSDKFVSQNDSTETILKKSTIGLVQLEDFQRIRSEIELRRAQEAAQTLVKDDDKKKRKKKKKETTRLSFAMDGEEDGETEEKDEIVKEIKKPKFGKNPSVDTSFLPDREREAEEKRQREELRVEWLKKQEMIKDQEIEITWSYWDGRGHRKSTKCKKGDTISTFLIKCREQIPDIRGVHVDNLMYIKEDLIIQHHYTFYDFIINKVRGKSGPIFSFDVKEDIRLVNDAAVEKEESHAGKIVERAWYERNKHIFPASRWEPYDPEKDYGKYSIKDKRGESAEP</sequence>
<evidence type="ECO:0000259" key="2">
    <source>
        <dbReference type="Pfam" id="PF04921"/>
    </source>
</evidence>
<name>A0ABR2VZU7_9FUNG</name>
<gene>
    <name evidence="3" type="ORF">K7432_007598</name>
</gene>
<dbReference type="InterPro" id="IPR007005">
    <property type="entry name" value="XAP5"/>
</dbReference>
<dbReference type="Pfam" id="PF04921">
    <property type="entry name" value="XAP5"/>
    <property type="match status" value="1"/>
</dbReference>
<evidence type="ECO:0000256" key="1">
    <source>
        <dbReference type="SAM" id="MobiDB-lite"/>
    </source>
</evidence>
<comment type="caution">
    <text evidence="3">The sequence shown here is derived from an EMBL/GenBank/DDBJ whole genome shotgun (WGS) entry which is preliminary data.</text>
</comment>
<dbReference type="PANTHER" id="PTHR12722:SF0">
    <property type="entry name" value="PROTEIN FAM50A"/>
    <property type="match status" value="1"/>
</dbReference>
<feature type="compositionally biased region" description="Acidic residues" evidence="1">
    <location>
        <begin position="115"/>
        <end position="126"/>
    </location>
</feature>
<dbReference type="EMBL" id="JASJQH010007257">
    <property type="protein sequence ID" value="KAK9711757.1"/>
    <property type="molecule type" value="Genomic_DNA"/>
</dbReference>
<feature type="region of interest" description="Disordered" evidence="1">
    <location>
        <begin position="303"/>
        <end position="325"/>
    </location>
</feature>
<evidence type="ECO:0000313" key="3">
    <source>
        <dbReference type="EMBL" id="KAK9711757.1"/>
    </source>
</evidence>